<dbReference type="InterPro" id="IPR008969">
    <property type="entry name" value="CarboxyPept-like_regulatory"/>
</dbReference>
<keyword evidence="4" id="KW-1185">Reference proteome</keyword>
<organism evidence="3 4">
    <name type="scientific">Xanthocytophaga agilis</name>
    <dbReference type="NCBI Taxonomy" id="3048010"/>
    <lineage>
        <taxon>Bacteria</taxon>
        <taxon>Pseudomonadati</taxon>
        <taxon>Bacteroidota</taxon>
        <taxon>Cytophagia</taxon>
        <taxon>Cytophagales</taxon>
        <taxon>Rhodocytophagaceae</taxon>
        <taxon>Xanthocytophaga</taxon>
    </lineage>
</organism>
<feature type="compositionally biased region" description="Basic and acidic residues" evidence="1">
    <location>
        <begin position="22"/>
        <end position="34"/>
    </location>
</feature>
<sequence length="333" mass="36124">MTTKVLLATSLVFTLFACSCKKDSDTTSPDDSKNPDWGSQPPLPVVNGEATFRLSGNEFYVNVMGNVQPRTPNFPSLSVKKGVLRGYVADLSGKPIKGAYIGVRVTVIGGSYSGASAETNEKGYYEINLPIGAVQYYATGYTIDYGEGRAVVGLHPADDNISGFASETGSVENFVLESYGIGDKDDALQQPGNSTHYYGGAISLDYQVDWDHTIPNYLPEDGEIELHLIPEEPGLYGENKSFRIYKKIGYSKLTIVNIPVGKYIIKAKLTDGRELKMREVGTYAGYYPAFGLKPAEAKGSASMLFTPVVGRTPQMVPAHGGNWESTQIQLELP</sequence>
<evidence type="ECO:0000313" key="4">
    <source>
        <dbReference type="Proteomes" id="UP001232063"/>
    </source>
</evidence>
<proteinExistence type="predicted"/>
<dbReference type="EMBL" id="JASJOU010000017">
    <property type="protein sequence ID" value="MDJ1505717.1"/>
    <property type="molecule type" value="Genomic_DNA"/>
</dbReference>
<keyword evidence="3" id="KW-0121">Carboxypeptidase</keyword>
<accession>A0AAE3RD47</accession>
<feature type="chain" id="PRO_5042082769" evidence="2">
    <location>
        <begin position="18"/>
        <end position="333"/>
    </location>
</feature>
<dbReference type="RefSeq" id="WP_314518024.1">
    <property type="nucleotide sequence ID" value="NZ_JASJOU010000017.1"/>
</dbReference>
<reference evidence="3" key="1">
    <citation type="submission" date="2023-05" db="EMBL/GenBank/DDBJ databases">
        <authorList>
            <person name="Zhang X."/>
        </authorList>
    </citation>
    <scope>NUCLEOTIDE SEQUENCE</scope>
    <source>
        <strain evidence="3">BD1B2-1</strain>
    </source>
</reference>
<evidence type="ECO:0000256" key="2">
    <source>
        <dbReference type="SAM" id="SignalP"/>
    </source>
</evidence>
<evidence type="ECO:0000313" key="3">
    <source>
        <dbReference type="EMBL" id="MDJ1505717.1"/>
    </source>
</evidence>
<dbReference type="PROSITE" id="PS51257">
    <property type="entry name" value="PROKAR_LIPOPROTEIN"/>
    <property type="match status" value="1"/>
</dbReference>
<dbReference type="SUPFAM" id="SSF49464">
    <property type="entry name" value="Carboxypeptidase regulatory domain-like"/>
    <property type="match status" value="1"/>
</dbReference>
<feature type="signal peptide" evidence="2">
    <location>
        <begin position="1"/>
        <end position="17"/>
    </location>
</feature>
<protein>
    <submittedName>
        <fullName evidence="3">Carboxypeptidase-like regulatory domain-containing protein</fullName>
    </submittedName>
</protein>
<feature type="region of interest" description="Disordered" evidence="1">
    <location>
        <begin position="22"/>
        <end position="44"/>
    </location>
</feature>
<keyword evidence="2" id="KW-0732">Signal</keyword>
<keyword evidence="3" id="KW-0645">Protease</keyword>
<comment type="caution">
    <text evidence="3">The sequence shown here is derived from an EMBL/GenBank/DDBJ whole genome shotgun (WGS) entry which is preliminary data.</text>
</comment>
<gene>
    <name evidence="3" type="ORF">QNI22_33985</name>
</gene>
<dbReference type="GO" id="GO:0004180">
    <property type="term" value="F:carboxypeptidase activity"/>
    <property type="evidence" value="ECO:0007669"/>
    <property type="project" value="UniProtKB-KW"/>
</dbReference>
<dbReference type="AlphaFoldDB" id="A0AAE3RD47"/>
<name>A0AAE3RD47_9BACT</name>
<dbReference type="Proteomes" id="UP001232063">
    <property type="component" value="Unassembled WGS sequence"/>
</dbReference>
<keyword evidence="3" id="KW-0378">Hydrolase</keyword>
<evidence type="ECO:0000256" key="1">
    <source>
        <dbReference type="SAM" id="MobiDB-lite"/>
    </source>
</evidence>